<dbReference type="Gene3D" id="1.10.10.10">
    <property type="entry name" value="Winged helix-like DNA-binding domain superfamily/Winged helix DNA-binding domain"/>
    <property type="match status" value="1"/>
</dbReference>
<evidence type="ECO:0000256" key="2">
    <source>
        <dbReference type="ARBA" id="ARBA00023125"/>
    </source>
</evidence>
<name>A0ABQ2PLY3_9NEIS</name>
<keyword evidence="2 5" id="KW-0238">DNA-binding</keyword>
<dbReference type="PANTHER" id="PTHR48111:SF67">
    <property type="entry name" value="TRANSCRIPTIONAL REGULATORY PROTEIN TCTD"/>
    <property type="match status" value="1"/>
</dbReference>
<sequence length="227" mass="25208">MNILLVSNDIDVRDSVMANLHNAGMAAEPAAKNHELFDRLAAAAYRLVILDFGLRTDHKMLAMVKTLREKQWGTPVMVLSERGETPAVINALAQGADAYVVKPYVPADLVARIRALLRRAVVQHHLDIEGGKLDVDHDHRRVFLDGTELVLSQRESALLFLLLADPAEVCTRRQIRAAVYGQDNPVAESTIETLVHSLRKKLGAESIETIRGNGYRFVTRQQAMALN</sequence>
<dbReference type="RefSeq" id="WP_188692124.1">
    <property type="nucleotide sequence ID" value="NZ_BMLY01000002.1"/>
</dbReference>
<feature type="DNA-binding region" description="OmpR/PhoB-type" evidence="5">
    <location>
        <begin position="123"/>
        <end position="219"/>
    </location>
</feature>
<dbReference type="Pfam" id="PF00072">
    <property type="entry name" value="Response_reg"/>
    <property type="match status" value="1"/>
</dbReference>
<proteinExistence type="predicted"/>
<dbReference type="SMART" id="SM00448">
    <property type="entry name" value="REC"/>
    <property type="match status" value="1"/>
</dbReference>
<dbReference type="Gene3D" id="3.40.50.2300">
    <property type="match status" value="1"/>
</dbReference>
<dbReference type="Proteomes" id="UP000621859">
    <property type="component" value="Unassembled WGS sequence"/>
</dbReference>
<dbReference type="SMART" id="SM00862">
    <property type="entry name" value="Trans_reg_C"/>
    <property type="match status" value="1"/>
</dbReference>
<comment type="caution">
    <text evidence="8">The sequence shown here is derived from an EMBL/GenBank/DDBJ whole genome shotgun (WGS) entry which is preliminary data.</text>
</comment>
<dbReference type="InterPro" id="IPR036388">
    <property type="entry name" value="WH-like_DNA-bd_sf"/>
</dbReference>
<dbReference type="GO" id="GO:0003677">
    <property type="term" value="F:DNA binding"/>
    <property type="evidence" value="ECO:0007669"/>
    <property type="project" value="UniProtKB-KW"/>
</dbReference>
<dbReference type="CDD" id="cd00383">
    <property type="entry name" value="trans_reg_C"/>
    <property type="match status" value="1"/>
</dbReference>
<feature type="modified residue" description="4-aspartylphosphate" evidence="4">
    <location>
        <position position="51"/>
    </location>
</feature>
<evidence type="ECO:0000256" key="1">
    <source>
        <dbReference type="ARBA" id="ARBA00023015"/>
    </source>
</evidence>
<evidence type="ECO:0000256" key="4">
    <source>
        <dbReference type="PROSITE-ProRule" id="PRU00169"/>
    </source>
</evidence>
<gene>
    <name evidence="8" type="ORF">GCM10010971_18360</name>
</gene>
<evidence type="ECO:0000259" key="6">
    <source>
        <dbReference type="PROSITE" id="PS50110"/>
    </source>
</evidence>
<keyword evidence="9" id="KW-1185">Reference proteome</keyword>
<dbReference type="InterPro" id="IPR001867">
    <property type="entry name" value="OmpR/PhoB-type_DNA-bd"/>
</dbReference>
<dbReference type="InterPro" id="IPR011006">
    <property type="entry name" value="CheY-like_superfamily"/>
</dbReference>
<feature type="domain" description="Response regulatory" evidence="6">
    <location>
        <begin position="2"/>
        <end position="117"/>
    </location>
</feature>
<keyword evidence="1" id="KW-0805">Transcription regulation</keyword>
<organism evidence="8 9">
    <name type="scientific">Silvimonas amylolytica</name>
    <dbReference type="NCBI Taxonomy" id="449663"/>
    <lineage>
        <taxon>Bacteria</taxon>
        <taxon>Pseudomonadati</taxon>
        <taxon>Pseudomonadota</taxon>
        <taxon>Betaproteobacteria</taxon>
        <taxon>Neisseriales</taxon>
        <taxon>Chitinibacteraceae</taxon>
        <taxon>Silvimonas</taxon>
    </lineage>
</organism>
<dbReference type="EMBL" id="BMLY01000002">
    <property type="protein sequence ID" value="GGP26017.1"/>
    <property type="molecule type" value="Genomic_DNA"/>
</dbReference>
<dbReference type="InterPro" id="IPR039420">
    <property type="entry name" value="WalR-like"/>
</dbReference>
<evidence type="ECO:0000256" key="5">
    <source>
        <dbReference type="PROSITE-ProRule" id="PRU01091"/>
    </source>
</evidence>
<dbReference type="SUPFAM" id="SSF52172">
    <property type="entry name" value="CheY-like"/>
    <property type="match status" value="1"/>
</dbReference>
<evidence type="ECO:0000313" key="9">
    <source>
        <dbReference type="Proteomes" id="UP000621859"/>
    </source>
</evidence>
<dbReference type="PANTHER" id="PTHR48111">
    <property type="entry name" value="REGULATOR OF RPOS"/>
    <property type="match status" value="1"/>
</dbReference>
<dbReference type="SUPFAM" id="SSF46894">
    <property type="entry name" value="C-terminal effector domain of the bipartite response regulators"/>
    <property type="match status" value="1"/>
</dbReference>
<keyword evidence="3" id="KW-0804">Transcription</keyword>
<evidence type="ECO:0000313" key="8">
    <source>
        <dbReference type="EMBL" id="GGP26017.1"/>
    </source>
</evidence>
<dbReference type="InterPro" id="IPR001789">
    <property type="entry name" value="Sig_transdc_resp-reg_receiver"/>
</dbReference>
<feature type="domain" description="OmpR/PhoB-type" evidence="7">
    <location>
        <begin position="123"/>
        <end position="219"/>
    </location>
</feature>
<dbReference type="PROSITE" id="PS51755">
    <property type="entry name" value="OMPR_PHOB"/>
    <property type="match status" value="1"/>
</dbReference>
<dbReference type="Pfam" id="PF00486">
    <property type="entry name" value="Trans_reg_C"/>
    <property type="match status" value="1"/>
</dbReference>
<protein>
    <submittedName>
        <fullName evidence="8">DNA-binding response regulator</fullName>
    </submittedName>
</protein>
<dbReference type="PROSITE" id="PS50110">
    <property type="entry name" value="RESPONSE_REGULATORY"/>
    <property type="match status" value="1"/>
</dbReference>
<keyword evidence="4" id="KW-0597">Phosphoprotein</keyword>
<accession>A0ABQ2PLY3</accession>
<reference evidence="9" key="1">
    <citation type="journal article" date="2019" name="Int. J. Syst. Evol. Microbiol.">
        <title>The Global Catalogue of Microorganisms (GCM) 10K type strain sequencing project: providing services to taxonomists for standard genome sequencing and annotation.</title>
        <authorList>
            <consortium name="The Broad Institute Genomics Platform"/>
            <consortium name="The Broad Institute Genome Sequencing Center for Infectious Disease"/>
            <person name="Wu L."/>
            <person name="Ma J."/>
        </authorList>
    </citation>
    <scope>NUCLEOTIDE SEQUENCE [LARGE SCALE GENOMIC DNA]</scope>
    <source>
        <strain evidence="9">CGMCC 1.8860</strain>
    </source>
</reference>
<dbReference type="InterPro" id="IPR016032">
    <property type="entry name" value="Sig_transdc_resp-reg_C-effctor"/>
</dbReference>
<evidence type="ECO:0000256" key="3">
    <source>
        <dbReference type="ARBA" id="ARBA00023163"/>
    </source>
</evidence>
<evidence type="ECO:0000259" key="7">
    <source>
        <dbReference type="PROSITE" id="PS51755"/>
    </source>
</evidence>